<dbReference type="InterPro" id="IPR003343">
    <property type="entry name" value="Big_2"/>
</dbReference>
<evidence type="ECO:0000256" key="2">
    <source>
        <dbReference type="ARBA" id="ARBA00007072"/>
    </source>
</evidence>
<dbReference type="FunFam" id="2.60.40.10:FF:001114">
    <property type="entry name" value="Chitinase A1"/>
    <property type="match status" value="1"/>
</dbReference>
<dbReference type="InterPro" id="IPR001701">
    <property type="entry name" value="Glyco_hydro_9"/>
</dbReference>
<dbReference type="PROSITE" id="PS50853">
    <property type="entry name" value="FN3"/>
    <property type="match status" value="2"/>
</dbReference>
<dbReference type="PANTHER" id="PTHR46957">
    <property type="entry name" value="CYTOKINE RECEPTOR"/>
    <property type="match status" value="1"/>
</dbReference>
<dbReference type="Gene3D" id="1.50.10.10">
    <property type="match status" value="1"/>
</dbReference>
<dbReference type="Gene3D" id="2.60.120.260">
    <property type="entry name" value="Galactose-binding domain-like"/>
    <property type="match status" value="2"/>
</dbReference>
<dbReference type="SMART" id="SM00635">
    <property type="entry name" value="BID_2"/>
    <property type="match status" value="1"/>
</dbReference>
<dbReference type="Proteomes" id="UP000009309">
    <property type="component" value="Unassembled WGS sequence"/>
</dbReference>
<feature type="compositionally biased region" description="Low complexity" evidence="9">
    <location>
        <begin position="1513"/>
        <end position="1532"/>
    </location>
</feature>
<dbReference type="SUPFAM" id="SSF81296">
    <property type="entry name" value="E set domains"/>
    <property type="match status" value="1"/>
</dbReference>
<feature type="region of interest" description="Disordered" evidence="9">
    <location>
        <begin position="1907"/>
        <end position="1936"/>
    </location>
</feature>
<gene>
    <name evidence="12" type="ORF">BN8_01800</name>
</gene>
<dbReference type="InterPro" id="IPR008964">
    <property type="entry name" value="Invasin/intimin_cell_adhesion"/>
</dbReference>
<evidence type="ECO:0000256" key="6">
    <source>
        <dbReference type="ARBA" id="ARBA00023277"/>
    </source>
</evidence>
<dbReference type="eggNOG" id="COG5492">
    <property type="taxonomic scope" value="Bacteria"/>
</dbReference>
<dbReference type="OrthoDB" id="602637at2"/>
<feature type="chain" id="PRO_5003659394" evidence="10">
    <location>
        <begin position="22"/>
        <end position="2026"/>
    </location>
</feature>
<reference evidence="12 13" key="1">
    <citation type="journal article" date="2012" name="J. Bacteriol.">
        <title>Genome Sequence of the Filamentous Bacterium Fibrisoma limi BUZ 3T.</title>
        <authorList>
            <person name="Filippini M."/>
            <person name="Qi W."/>
            <person name="Jaenicke S."/>
            <person name="Goesmann A."/>
            <person name="Smits T.H."/>
            <person name="Bagheri H.C."/>
        </authorList>
    </citation>
    <scope>NUCLEOTIDE SEQUENCE [LARGE SCALE GENOMIC DNA]</scope>
    <source>
        <strain evidence="13">BUZ 3T</strain>
    </source>
</reference>
<dbReference type="InterPro" id="IPR003961">
    <property type="entry name" value="FN3_dom"/>
</dbReference>
<dbReference type="InterPro" id="IPR008928">
    <property type="entry name" value="6-hairpin_glycosidase_sf"/>
</dbReference>
<feature type="domain" description="Fibronectin type-III" evidence="11">
    <location>
        <begin position="1439"/>
        <end position="1525"/>
    </location>
</feature>
<evidence type="ECO:0000256" key="9">
    <source>
        <dbReference type="SAM" id="MobiDB-lite"/>
    </source>
</evidence>
<evidence type="ECO:0000256" key="3">
    <source>
        <dbReference type="ARBA" id="ARBA00022525"/>
    </source>
</evidence>
<dbReference type="Pfam" id="PF02368">
    <property type="entry name" value="Big_2"/>
    <property type="match status" value="1"/>
</dbReference>
<protein>
    <submittedName>
        <fullName evidence="12">Endoglucanase D Short=EGD</fullName>
    </submittedName>
</protein>
<dbReference type="GO" id="GO:0016020">
    <property type="term" value="C:membrane"/>
    <property type="evidence" value="ECO:0007669"/>
    <property type="project" value="UniProtKB-SubCell"/>
</dbReference>
<dbReference type="PANTHER" id="PTHR46957:SF3">
    <property type="entry name" value="CYTOKINE RECEPTOR"/>
    <property type="match status" value="1"/>
</dbReference>
<dbReference type="RefSeq" id="WP_009281357.1">
    <property type="nucleotide sequence ID" value="NZ_CAIT01000006.1"/>
</dbReference>
<dbReference type="InterPro" id="IPR004197">
    <property type="entry name" value="Cellulase_Ig-like"/>
</dbReference>
<keyword evidence="4 10" id="KW-0732">Signal</keyword>
<sequence length="2026" mass="216913">MKLKHLFSLCLLLLFHPWAKAQEIVDVLPLTDRILVVHINEGYAQKHQRGQRRGDESIVYTPLNLGAATTLTSYQLSSSNDPSYSAAKNPTDIGRKSKGTSWVFLCQSYNNSTGCVNTSPDHASEHFLYLYLPSPLQRDKAYTLNTGSLGVNGSTWTFTYNEKTIRSEAVHVNQIGYKPNAALKFGYVYHWMGSKGGLDLSTYAGKPFWVVNKTTNQVAFSGTLQLAKSKTNPETGQAGNTPNANFAGADVYECNFSALTAPGDYVLAVEGIGSSFPFRIDQNVYAEVFGSVMNGLFKNRSGIAITQGELSDQNRPAPHNPNLTPGFTNRLYYSTARDYDYPTDGGGAPEKAAYEAGKKGLINTWGWYQDAGDWDGYFSHTRIPVNLMFLYETFPNKFTDNALKLPEKNNGQPDILDEARWLLRYLHRTRHAIKDAGYGTGGVGARVSGDLWGGDERADGTTKASWDDTDRDWYVSGEDVWTTFRYAGMAAQYAHCLSVASVSDAEGINWQQEAIDAYAWAISKQTAADETPRRDYNLKFDRLYAAAMLYRLTGTATYHDQFKADFSSLNLNDVTLQDDVRFGLWAYLLVPGSRPTESAIVSAIQAKTESSADYLLVSSAQKRAARWGGDFYYPMLVGQGSSPMTTEGIMAYGLLKNIKPDKSNEYLQYIGTTADYFLGNNPLNQTWVTGLGERSPREIFHMDSWYSGNTNTTRTGIVPYGPWLASNPRPAQQGWWDHHWPERTGSLYPANLDEWPGHERWFEQRTSPLATEWTVHQSQLWSIMTYGALFAAEEPPFQNVPVTGLTVTPQSLTVLTGQTGTLTASVQPGNATNPAVTWESSNTAVVTVLGGTVTGVQTGTATVTARTVDGNFTVQIPVTVSISNTPPTCEGNRFVNPGFEDPDLSAYDVRNNVTIVSDANSGSKAAQVGSGNADGYMHQQFYNAPPGAYTFRVWTKKVGTPSYALVSMKFIDAAGNEITTATVQTDIPNGTGYQQVVLGPVQAPANTNKVLVGFPVGSGGTVLVDDVCLTVETTTPVTPCEGNKLVNASFEETDLSAYDVRNNISIVSDAHSGSKAARIGSDNGDGYMHQQFYNPPQGAYTFKVWTKKTGNPGYALVQVKFIDADGNEITASTVQTDIPGSDTYQQLVIGPLQTPANTNKILIGFPAGPGGTVLIDDLCLTVAPVSDAQAPTAPTNLTATGVQSTALQLNWSASADNVGVTKYEVYRNDQKIGETTTPSFSVTGLSPNTAYAFTVKAFDAANNASGASNVVNVTTLASDVRYVLNPTHDKDSDGNGSSASLHASLYTSSFYKFDLSSVSGTPTRAILRLNKLTATAYLAYLGVHPDSQDSWTESGATNPEQATVIATRSAPGSTGPVLEFDVTDYIKAELGAGRNKIASFQLNNNVGSWTDVGSKESDGPKPELVITMNGFVDTQAPTAPSALTATETAQGGLRLSWAQATDNVGVTNYEVYNGTTLLTTLPGSAYSLLVKGLSPGTAYTFSVKARDESGNGTSSAPLTASTASVTTPTVTLGPTDDTSTEDNALGTGAFGTFSLYATAFTRFDLANVQGNVSTAKFRLFSSGPLSLTLKATNTKTWTEGNRSALPTATGDVVKTITVGGEGKYYEIDVTDLVRAALSADKVLSWAINSDQAPWKDFRTKEAFDNQPQLVLAFENTPSAPTFSGLPASGSACAGQSLTLSASCASGTPQWQGNPQGQVNGGSIVVPSTGGTYSYSAVCTNGALSSEATATSVKVNEVPAPNYATQAGQLYPAGKSSLTVTQYTGNVTLVATNCSGQLSWTGPNNTSGTGNIVVGTDATGTFTFTGVCRQGECTSAGTTVRVTVQAGALKMETPLYNCATGQLTIRTSGGNGNAIEYQIPSISNGWQSTPTFTVDEKRRDKSLKLRARQRPANGGGWNDAERDFTPTSACSSAGRLATSEASEELRVTILGNPVSGDQFDVEVRGAGGQPLRLLLTDLQGRQINELVVEQAVDVERHTLSVGRSSTGILLLKVSTPQQSLSEKVLKQ</sequence>
<dbReference type="Pfam" id="PF02927">
    <property type="entry name" value="CelD_N"/>
    <property type="match status" value="1"/>
</dbReference>
<dbReference type="Gene3D" id="2.60.40.10">
    <property type="entry name" value="Immunoglobulins"/>
    <property type="match status" value="3"/>
</dbReference>
<proteinExistence type="inferred from homology"/>
<dbReference type="InterPro" id="IPR050713">
    <property type="entry name" value="RTP_Phos/Ushers"/>
</dbReference>
<dbReference type="InterPro" id="IPR012341">
    <property type="entry name" value="6hp_glycosidase-like_sf"/>
</dbReference>
<dbReference type="STRING" id="1185876.BN8_01800"/>
<dbReference type="Pfam" id="PF24517">
    <property type="entry name" value="CBM96"/>
    <property type="match status" value="2"/>
</dbReference>
<dbReference type="GO" id="GO:0000272">
    <property type="term" value="P:polysaccharide catabolic process"/>
    <property type="evidence" value="ECO:0007669"/>
    <property type="project" value="UniProtKB-KW"/>
</dbReference>
<feature type="signal peptide" evidence="10">
    <location>
        <begin position="1"/>
        <end position="21"/>
    </location>
</feature>
<dbReference type="Gene3D" id="2.60.40.1080">
    <property type="match status" value="1"/>
</dbReference>
<evidence type="ECO:0000256" key="1">
    <source>
        <dbReference type="ARBA" id="ARBA00004613"/>
    </source>
</evidence>
<evidence type="ECO:0000256" key="8">
    <source>
        <dbReference type="ARBA" id="ARBA00023326"/>
    </source>
</evidence>
<evidence type="ECO:0000259" key="11">
    <source>
        <dbReference type="PROSITE" id="PS50853"/>
    </source>
</evidence>
<dbReference type="InterPro" id="IPR055372">
    <property type="entry name" value="CBM96"/>
</dbReference>
<dbReference type="InterPro" id="IPR036116">
    <property type="entry name" value="FN3_sf"/>
</dbReference>
<dbReference type="Pfam" id="PF00759">
    <property type="entry name" value="Glyco_hydro_9"/>
    <property type="match status" value="1"/>
</dbReference>
<dbReference type="InterPro" id="IPR013783">
    <property type="entry name" value="Ig-like_fold"/>
</dbReference>
<evidence type="ECO:0000256" key="7">
    <source>
        <dbReference type="ARBA" id="ARBA00023295"/>
    </source>
</evidence>
<dbReference type="GO" id="GO:0008810">
    <property type="term" value="F:cellulase activity"/>
    <property type="evidence" value="ECO:0007669"/>
    <property type="project" value="InterPro"/>
</dbReference>
<dbReference type="eggNOG" id="COG2374">
    <property type="taxonomic scope" value="Bacteria"/>
</dbReference>
<dbReference type="SUPFAM" id="SSF49373">
    <property type="entry name" value="Invasin/intimin cell-adhesion fragments"/>
    <property type="match status" value="1"/>
</dbReference>
<keyword evidence="8" id="KW-0624">Polysaccharide degradation</keyword>
<dbReference type="CDD" id="cd02850">
    <property type="entry name" value="E_set_Cellulase_N"/>
    <property type="match status" value="1"/>
</dbReference>
<keyword evidence="7" id="KW-0326">Glycosidase</keyword>
<evidence type="ECO:0000313" key="13">
    <source>
        <dbReference type="Proteomes" id="UP000009309"/>
    </source>
</evidence>
<keyword evidence="3" id="KW-0964">Secreted</keyword>
<organism evidence="12 13">
    <name type="scientific">Fibrisoma limi BUZ 3</name>
    <dbReference type="NCBI Taxonomy" id="1185876"/>
    <lineage>
        <taxon>Bacteria</taxon>
        <taxon>Pseudomonadati</taxon>
        <taxon>Bacteroidota</taxon>
        <taxon>Cytophagia</taxon>
        <taxon>Cytophagales</taxon>
        <taxon>Spirosomataceae</taxon>
        <taxon>Fibrisoma</taxon>
    </lineage>
</organism>
<dbReference type="SMART" id="SM00060">
    <property type="entry name" value="FN3"/>
    <property type="match status" value="3"/>
</dbReference>
<keyword evidence="13" id="KW-1185">Reference proteome</keyword>
<evidence type="ECO:0000313" key="12">
    <source>
        <dbReference type="EMBL" id="CCH52773.1"/>
    </source>
</evidence>
<evidence type="ECO:0000256" key="4">
    <source>
        <dbReference type="ARBA" id="ARBA00022729"/>
    </source>
</evidence>
<name>I2GFU8_9BACT</name>
<dbReference type="eggNOG" id="COG2755">
    <property type="taxonomic scope" value="Bacteria"/>
</dbReference>
<feature type="domain" description="Fibronectin type-III" evidence="11">
    <location>
        <begin position="1193"/>
        <end position="1278"/>
    </location>
</feature>
<dbReference type="CDD" id="cd00063">
    <property type="entry name" value="FN3"/>
    <property type="match status" value="2"/>
</dbReference>
<dbReference type="InterPro" id="IPR014756">
    <property type="entry name" value="Ig_E-set"/>
</dbReference>
<dbReference type="eggNOG" id="COG4733">
    <property type="taxonomic scope" value="Bacteria"/>
</dbReference>
<comment type="similarity">
    <text evidence="2">Belongs to the glycosyl hydrolase 9 (cellulase E) family.</text>
</comment>
<comment type="caution">
    <text evidence="12">The sequence shown here is derived from an EMBL/GenBank/DDBJ whole genome shotgun (WGS) entry which is preliminary data.</text>
</comment>
<evidence type="ECO:0000256" key="5">
    <source>
        <dbReference type="ARBA" id="ARBA00022801"/>
    </source>
</evidence>
<keyword evidence="5" id="KW-0378">Hydrolase</keyword>
<dbReference type="NCBIfam" id="NF033679">
    <property type="entry name" value="DNRLRE_dom"/>
    <property type="match status" value="2"/>
</dbReference>
<accession>I2GFU8</accession>
<comment type="subcellular location">
    <subcellularLocation>
        <location evidence="1">Secreted</location>
    </subcellularLocation>
</comment>
<dbReference type="Pfam" id="PF00041">
    <property type="entry name" value="fn3"/>
    <property type="match status" value="2"/>
</dbReference>
<dbReference type="eggNOG" id="COG5297">
    <property type="taxonomic scope" value="Bacteria"/>
</dbReference>
<feature type="region of interest" description="Disordered" evidence="9">
    <location>
        <begin position="1506"/>
        <end position="1540"/>
    </location>
</feature>
<keyword evidence="6" id="KW-0119">Carbohydrate metabolism</keyword>
<dbReference type="SUPFAM" id="SSF48208">
    <property type="entry name" value="Six-hairpin glycosidases"/>
    <property type="match status" value="1"/>
</dbReference>
<dbReference type="GO" id="GO:0005576">
    <property type="term" value="C:extracellular region"/>
    <property type="evidence" value="ECO:0007669"/>
    <property type="project" value="UniProtKB-SubCell"/>
</dbReference>
<dbReference type="SUPFAM" id="SSF49265">
    <property type="entry name" value="Fibronectin type III"/>
    <property type="match status" value="2"/>
</dbReference>
<evidence type="ECO:0000256" key="10">
    <source>
        <dbReference type="SAM" id="SignalP"/>
    </source>
</evidence>
<dbReference type="EMBL" id="CAIT01000006">
    <property type="protein sequence ID" value="CCH52773.1"/>
    <property type="molecule type" value="Genomic_DNA"/>
</dbReference>